<dbReference type="InterPro" id="IPR000182">
    <property type="entry name" value="GNAT_dom"/>
</dbReference>
<organism evidence="4 5">
    <name type="scientific">Paracoccus sulfuroxidans</name>
    <dbReference type="NCBI Taxonomy" id="384678"/>
    <lineage>
        <taxon>Bacteria</taxon>
        <taxon>Pseudomonadati</taxon>
        <taxon>Pseudomonadota</taxon>
        <taxon>Alphaproteobacteria</taxon>
        <taxon>Rhodobacterales</taxon>
        <taxon>Paracoccaceae</taxon>
        <taxon>Paracoccus</taxon>
    </lineage>
</organism>
<reference evidence="4 5" key="1">
    <citation type="journal article" date="2015" name="Stand. Genomic Sci.">
        <title>Genomic Encyclopedia of Bacterial and Archaeal Type Strains, Phase III: the genomes of soil and plant-associated and newly described type strains.</title>
        <authorList>
            <person name="Whitman W.B."/>
            <person name="Woyke T."/>
            <person name="Klenk H.P."/>
            <person name="Zhou Y."/>
            <person name="Lilburn T.G."/>
            <person name="Beck B.J."/>
            <person name="De Vos P."/>
            <person name="Vandamme P."/>
            <person name="Eisen J.A."/>
            <person name="Garrity G."/>
            <person name="Hugenholtz P."/>
            <person name="Kyrpides N.C."/>
        </authorList>
    </citation>
    <scope>NUCLEOTIDE SEQUENCE [LARGE SCALE GENOMIC DNA]</scope>
    <source>
        <strain evidence="4 5">CGMCC 1.5364</strain>
    </source>
</reference>
<evidence type="ECO:0000313" key="4">
    <source>
        <dbReference type="EMBL" id="TWI29386.1"/>
    </source>
</evidence>
<dbReference type="RefSeq" id="WP_158637565.1">
    <property type="nucleotide sequence ID" value="NZ_VLKU01000014.1"/>
</dbReference>
<keyword evidence="1 4" id="KW-0808">Transferase</keyword>
<evidence type="ECO:0000259" key="3">
    <source>
        <dbReference type="PROSITE" id="PS51186"/>
    </source>
</evidence>
<dbReference type="Gene3D" id="3.40.630.30">
    <property type="match status" value="1"/>
</dbReference>
<comment type="caution">
    <text evidence="4">The sequence shown here is derived from an EMBL/GenBank/DDBJ whole genome shotgun (WGS) entry which is preliminary data.</text>
</comment>
<dbReference type="CDD" id="cd04301">
    <property type="entry name" value="NAT_SF"/>
    <property type="match status" value="1"/>
</dbReference>
<name>A0A562NB55_9RHOB</name>
<keyword evidence="2" id="KW-0012">Acyltransferase</keyword>
<dbReference type="SUPFAM" id="SSF55729">
    <property type="entry name" value="Acyl-CoA N-acyltransferases (Nat)"/>
    <property type="match status" value="1"/>
</dbReference>
<dbReference type="PANTHER" id="PTHR43877">
    <property type="entry name" value="AMINOALKYLPHOSPHONATE N-ACETYLTRANSFERASE-RELATED-RELATED"/>
    <property type="match status" value="1"/>
</dbReference>
<dbReference type="InterPro" id="IPR016181">
    <property type="entry name" value="Acyl_CoA_acyltransferase"/>
</dbReference>
<dbReference type="AlphaFoldDB" id="A0A562NB55"/>
<dbReference type="Pfam" id="PF00583">
    <property type="entry name" value="Acetyltransf_1"/>
    <property type="match status" value="1"/>
</dbReference>
<evidence type="ECO:0000256" key="2">
    <source>
        <dbReference type="ARBA" id="ARBA00023315"/>
    </source>
</evidence>
<dbReference type="PANTHER" id="PTHR43877:SF2">
    <property type="entry name" value="AMINOALKYLPHOSPHONATE N-ACETYLTRANSFERASE-RELATED"/>
    <property type="match status" value="1"/>
</dbReference>
<dbReference type="Proteomes" id="UP000316225">
    <property type="component" value="Unassembled WGS sequence"/>
</dbReference>
<proteinExistence type="predicted"/>
<dbReference type="EMBL" id="VLKU01000014">
    <property type="protein sequence ID" value="TWI29386.1"/>
    <property type="molecule type" value="Genomic_DNA"/>
</dbReference>
<sequence>MKVWRLDPQRAEECRQIRLEMLALAPEAFATKLHEWQDRPLADFAARLADVRVFAAGRVVGEPVATAGWHEDQDKSAWISAVFCRPEGRGQGFAAAAMQKVEEDARDHGMARCILRVFNDNLEAWRFYERAGYSVVPAQADGDPGLIAMEKPLQA</sequence>
<dbReference type="InterPro" id="IPR050832">
    <property type="entry name" value="Bact_Acetyltransf"/>
</dbReference>
<dbReference type="PROSITE" id="PS51186">
    <property type="entry name" value="GNAT"/>
    <property type="match status" value="1"/>
</dbReference>
<gene>
    <name evidence="4" type="ORF">IQ24_03594</name>
</gene>
<dbReference type="GO" id="GO:0016747">
    <property type="term" value="F:acyltransferase activity, transferring groups other than amino-acyl groups"/>
    <property type="evidence" value="ECO:0007669"/>
    <property type="project" value="InterPro"/>
</dbReference>
<dbReference type="OrthoDB" id="6172743at2"/>
<protein>
    <submittedName>
        <fullName evidence="4">Acetyltransferase (GNAT) family protein</fullName>
    </submittedName>
</protein>
<feature type="domain" description="N-acetyltransferase" evidence="3">
    <location>
        <begin position="1"/>
        <end position="154"/>
    </location>
</feature>
<keyword evidence="5" id="KW-1185">Reference proteome</keyword>
<evidence type="ECO:0000256" key="1">
    <source>
        <dbReference type="ARBA" id="ARBA00022679"/>
    </source>
</evidence>
<accession>A0A562NB55</accession>
<evidence type="ECO:0000313" key="5">
    <source>
        <dbReference type="Proteomes" id="UP000316225"/>
    </source>
</evidence>